<name>A0A0B7JGX1_BIOOC</name>
<evidence type="ECO:0000256" key="1">
    <source>
        <dbReference type="SAM" id="MobiDB-lite"/>
    </source>
</evidence>
<reference evidence="2" key="1">
    <citation type="submission" date="2015-01" db="EMBL/GenBank/DDBJ databases">
        <authorList>
            <person name="Durling Mikael"/>
        </authorList>
    </citation>
    <scope>NUCLEOTIDE SEQUENCE</scope>
</reference>
<accession>A0A0B7JGX1</accession>
<evidence type="ECO:0000313" key="2">
    <source>
        <dbReference type="EMBL" id="CEO43998.1"/>
    </source>
</evidence>
<feature type="compositionally biased region" description="Basic and acidic residues" evidence="1">
    <location>
        <begin position="548"/>
        <end position="572"/>
    </location>
</feature>
<organism evidence="2">
    <name type="scientific">Bionectria ochroleuca</name>
    <name type="common">Gliocladium roseum</name>
    <dbReference type="NCBI Taxonomy" id="29856"/>
    <lineage>
        <taxon>Eukaryota</taxon>
        <taxon>Fungi</taxon>
        <taxon>Dikarya</taxon>
        <taxon>Ascomycota</taxon>
        <taxon>Pezizomycotina</taxon>
        <taxon>Sordariomycetes</taxon>
        <taxon>Hypocreomycetidae</taxon>
        <taxon>Hypocreales</taxon>
        <taxon>Bionectriaceae</taxon>
        <taxon>Clonostachys</taxon>
    </lineage>
</organism>
<protein>
    <submittedName>
        <fullName evidence="2">Uncharacterized protein</fullName>
    </submittedName>
</protein>
<sequence>AAPLLSLLPHSHLHLSLTFSFSHLISNPRFLHPFLHQLLQSAQRLGECYHIFPVTMPKIPADNAVNIALCVYNIGKPGRREKLVIRVRRGGNESSKKAKETLDYRDSTQAGRFFGLEETEIKNIPKKELVVVVGERVLGDITIDPKKNAGTNEDMSNAFKNALPSADPDNVQVLVRRIDDKLGNLFILSDKQNGLCSLRQFPASSDREIFYYPEWAKVGRNFAKTPRERKSKWSNSITEFCTTWLHENSNTIPDHFNKSNKEQPSSCTQTEFELIVSSLKKSVACYKDTGNREHLSHMLLEVQKGLAHQPPEESDKDDLKIVNNLITGPEMITFEEAEDAAEAFQRLWSVILPGDLKTVVTPEALFNLCTGLRGGILDTKPILKENRYQQFVSTFCILFERSHVAPYPSSQRDADIIAAYCSARMSAVSDIGLKMTPVKVESPEGVALTEMQQRVKEYEVYIELLDTRIDSLSHNYPSQPNNLFNKGLPQLFQDFSNTFDIDMAREYMSHITHALVMDEKATLSSLREMFVHARGISSARMLAYTKDVHRSDEPDLSSDEKGSENNDGKMDFQESELDFQDESELDSEQDGK</sequence>
<dbReference type="AlphaFoldDB" id="A0A0B7JGX1"/>
<gene>
    <name evidence="2" type="ORF">BN869_000000053_1</name>
</gene>
<feature type="non-terminal residue" evidence="2">
    <location>
        <position position="1"/>
    </location>
</feature>
<feature type="region of interest" description="Disordered" evidence="1">
    <location>
        <begin position="548"/>
        <end position="592"/>
    </location>
</feature>
<feature type="compositionally biased region" description="Acidic residues" evidence="1">
    <location>
        <begin position="573"/>
        <end position="592"/>
    </location>
</feature>
<dbReference type="EMBL" id="CDPU01000001">
    <property type="protein sequence ID" value="CEO43998.1"/>
    <property type="molecule type" value="Genomic_DNA"/>
</dbReference>
<proteinExistence type="predicted"/>